<organism evidence="4 5">
    <name type="scientific">Symbiodinium microadriaticum</name>
    <name type="common">Dinoflagellate</name>
    <name type="synonym">Zooxanthella microadriatica</name>
    <dbReference type="NCBI Taxonomy" id="2951"/>
    <lineage>
        <taxon>Eukaryota</taxon>
        <taxon>Sar</taxon>
        <taxon>Alveolata</taxon>
        <taxon>Dinophyceae</taxon>
        <taxon>Suessiales</taxon>
        <taxon>Symbiodiniaceae</taxon>
        <taxon>Symbiodinium</taxon>
    </lineage>
</organism>
<dbReference type="InterPro" id="IPR027486">
    <property type="entry name" value="Ribosomal_uS10_dom"/>
</dbReference>
<dbReference type="GO" id="GO:0005840">
    <property type="term" value="C:ribosome"/>
    <property type="evidence" value="ECO:0007669"/>
    <property type="project" value="UniProtKB-KW"/>
</dbReference>
<keyword evidence="5" id="KW-1185">Reference proteome</keyword>
<keyword evidence="2" id="KW-0687">Ribonucleoprotein</keyword>
<evidence type="ECO:0000256" key="2">
    <source>
        <dbReference type="ARBA" id="ARBA00023274"/>
    </source>
</evidence>
<dbReference type="AlphaFoldDB" id="A0A1Q9CQD3"/>
<dbReference type="OMA" id="KWSIVEY"/>
<evidence type="ECO:0000256" key="1">
    <source>
        <dbReference type="ARBA" id="ARBA00022980"/>
    </source>
</evidence>
<protein>
    <submittedName>
        <fullName evidence="4">30S ribosomal protein S10</fullName>
    </submittedName>
</protein>
<evidence type="ECO:0000313" key="5">
    <source>
        <dbReference type="Proteomes" id="UP000186817"/>
    </source>
</evidence>
<sequence length="132" mass="15370">MIGFCIAGQNYLVRRGCKRWAPEKIPPSHRRPVEDRIRIIMTSCHPVHLVEAVECFEDFAKETGGEVEGPETLEPKIFKMYLNKGPKGHKKSKYKWSIVEYNWRLDFYPPKEGGLESIMKLNLPNQVKIQIK</sequence>
<evidence type="ECO:0000259" key="3">
    <source>
        <dbReference type="SMART" id="SM01403"/>
    </source>
</evidence>
<accession>A0A1Q9CQD3</accession>
<gene>
    <name evidence="4" type="primary">rpsJ</name>
    <name evidence="4" type="ORF">AK812_SmicGene33887</name>
</gene>
<reference evidence="4 5" key="1">
    <citation type="submission" date="2016-02" db="EMBL/GenBank/DDBJ databases">
        <title>Genome analysis of coral dinoflagellate symbionts highlights evolutionary adaptations to a symbiotic lifestyle.</title>
        <authorList>
            <person name="Aranda M."/>
            <person name="Li Y."/>
            <person name="Liew Y.J."/>
            <person name="Baumgarten S."/>
            <person name="Simakov O."/>
            <person name="Wilson M."/>
            <person name="Piel J."/>
            <person name="Ashoor H."/>
            <person name="Bougouffa S."/>
            <person name="Bajic V.B."/>
            <person name="Ryu T."/>
            <person name="Ravasi T."/>
            <person name="Bayer T."/>
            <person name="Micklem G."/>
            <person name="Kim H."/>
            <person name="Bhak J."/>
            <person name="Lajeunesse T.C."/>
            <person name="Voolstra C.R."/>
        </authorList>
    </citation>
    <scope>NUCLEOTIDE SEQUENCE [LARGE SCALE GENOMIC DNA]</scope>
    <source>
        <strain evidence="4 5">CCMP2467</strain>
    </source>
</reference>
<dbReference type="SMART" id="SM01403">
    <property type="entry name" value="Ribosomal_S10"/>
    <property type="match status" value="1"/>
</dbReference>
<proteinExistence type="predicted"/>
<comment type="caution">
    <text evidence="4">The sequence shown here is derived from an EMBL/GenBank/DDBJ whole genome shotgun (WGS) entry which is preliminary data.</text>
</comment>
<dbReference type="InterPro" id="IPR036838">
    <property type="entry name" value="Ribosomal_uS10_dom_sf"/>
</dbReference>
<dbReference type="Gene3D" id="3.30.70.600">
    <property type="entry name" value="Ribosomal protein S10 domain"/>
    <property type="match status" value="1"/>
</dbReference>
<dbReference type="EMBL" id="LSRX01000993">
    <property type="protein sequence ID" value="OLP85148.1"/>
    <property type="molecule type" value="Genomic_DNA"/>
</dbReference>
<dbReference type="SUPFAM" id="SSF54999">
    <property type="entry name" value="Ribosomal protein S10"/>
    <property type="match status" value="1"/>
</dbReference>
<dbReference type="GO" id="GO:1990904">
    <property type="term" value="C:ribonucleoprotein complex"/>
    <property type="evidence" value="ECO:0007669"/>
    <property type="project" value="UniProtKB-KW"/>
</dbReference>
<dbReference type="Proteomes" id="UP000186817">
    <property type="component" value="Unassembled WGS sequence"/>
</dbReference>
<evidence type="ECO:0000313" key="4">
    <source>
        <dbReference type="EMBL" id="OLP85148.1"/>
    </source>
</evidence>
<dbReference type="Pfam" id="PF00338">
    <property type="entry name" value="Ribosomal_S10"/>
    <property type="match status" value="1"/>
</dbReference>
<dbReference type="OrthoDB" id="477256at2759"/>
<feature type="domain" description="Small ribosomal subunit protein uS10" evidence="3">
    <location>
        <begin position="38"/>
        <end position="132"/>
    </location>
</feature>
<keyword evidence="1 4" id="KW-0689">Ribosomal protein</keyword>
<name>A0A1Q9CQD3_SYMMI</name>